<dbReference type="Gene3D" id="1.25.40.10">
    <property type="entry name" value="Tetratricopeptide repeat domain"/>
    <property type="match status" value="1"/>
</dbReference>
<organism evidence="1">
    <name type="scientific">marine sediment metagenome</name>
    <dbReference type="NCBI Taxonomy" id="412755"/>
    <lineage>
        <taxon>unclassified sequences</taxon>
        <taxon>metagenomes</taxon>
        <taxon>ecological metagenomes</taxon>
    </lineage>
</organism>
<feature type="non-terminal residue" evidence="1">
    <location>
        <position position="92"/>
    </location>
</feature>
<protein>
    <submittedName>
        <fullName evidence="1">Uncharacterized protein</fullName>
    </submittedName>
</protein>
<evidence type="ECO:0000313" key="1">
    <source>
        <dbReference type="EMBL" id="GAI29253.1"/>
    </source>
</evidence>
<dbReference type="Pfam" id="PF13181">
    <property type="entry name" value="TPR_8"/>
    <property type="match status" value="2"/>
</dbReference>
<dbReference type="AlphaFoldDB" id="X1MD94"/>
<dbReference type="SUPFAM" id="SSF48452">
    <property type="entry name" value="TPR-like"/>
    <property type="match status" value="1"/>
</dbReference>
<feature type="non-terminal residue" evidence="1">
    <location>
        <position position="1"/>
    </location>
</feature>
<proteinExistence type="predicted"/>
<accession>X1MD94</accession>
<name>X1MD94_9ZZZZ</name>
<dbReference type="InterPro" id="IPR011990">
    <property type="entry name" value="TPR-like_helical_dom_sf"/>
</dbReference>
<comment type="caution">
    <text evidence="1">The sequence shown here is derived from an EMBL/GenBank/DDBJ whole genome shotgun (WGS) entry which is preliminary data.</text>
</comment>
<dbReference type="EMBL" id="BARV01014095">
    <property type="protein sequence ID" value="GAI29253.1"/>
    <property type="molecule type" value="Genomic_DNA"/>
</dbReference>
<sequence length="92" mass="10694">GNKEANNQNYDKAIKIYESGLKWDPYLGAIYYNLGIISMRPDLYNTVLTNFEKSAKYFDFPELPQNIATIYLAKGELDKAIDEFKRAISYQR</sequence>
<reference evidence="1" key="1">
    <citation type="journal article" date="2014" name="Front. Microbiol.">
        <title>High frequency of phylogenetically diverse reductive dehalogenase-homologous genes in deep subseafloor sedimentary metagenomes.</title>
        <authorList>
            <person name="Kawai M."/>
            <person name="Futagami T."/>
            <person name="Toyoda A."/>
            <person name="Takaki Y."/>
            <person name="Nishi S."/>
            <person name="Hori S."/>
            <person name="Arai W."/>
            <person name="Tsubouchi T."/>
            <person name="Morono Y."/>
            <person name="Uchiyama I."/>
            <person name="Ito T."/>
            <person name="Fujiyama A."/>
            <person name="Inagaki F."/>
            <person name="Takami H."/>
        </authorList>
    </citation>
    <scope>NUCLEOTIDE SEQUENCE</scope>
    <source>
        <strain evidence="1">Expedition CK06-06</strain>
    </source>
</reference>
<dbReference type="InterPro" id="IPR019734">
    <property type="entry name" value="TPR_rpt"/>
</dbReference>
<dbReference type="PROSITE" id="PS50293">
    <property type="entry name" value="TPR_REGION"/>
    <property type="match status" value="1"/>
</dbReference>
<gene>
    <name evidence="1" type="ORF">S06H3_24923</name>
</gene>